<name>H2XTS7_CIOIN</name>
<organism evidence="2 3">
    <name type="scientific">Ciona intestinalis</name>
    <name type="common">Transparent sea squirt</name>
    <name type="synonym">Ascidia intestinalis</name>
    <dbReference type="NCBI Taxonomy" id="7719"/>
    <lineage>
        <taxon>Eukaryota</taxon>
        <taxon>Metazoa</taxon>
        <taxon>Chordata</taxon>
        <taxon>Tunicata</taxon>
        <taxon>Ascidiacea</taxon>
        <taxon>Phlebobranchia</taxon>
        <taxon>Cionidae</taxon>
        <taxon>Ciona</taxon>
    </lineage>
</organism>
<reference evidence="3" key="1">
    <citation type="journal article" date="2002" name="Science">
        <title>The draft genome of Ciona intestinalis: insights into chordate and vertebrate origins.</title>
        <authorList>
            <person name="Dehal P."/>
            <person name="Satou Y."/>
            <person name="Campbell R.K."/>
            <person name="Chapman J."/>
            <person name="Degnan B."/>
            <person name="De Tomaso A."/>
            <person name="Davidson B."/>
            <person name="Di Gregorio A."/>
            <person name="Gelpke M."/>
            <person name="Goodstein D.M."/>
            <person name="Harafuji N."/>
            <person name="Hastings K.E."/>
            <person name="Ho I."/>
            <person name="Hotta K."/>
            <person name="Huang W."/>
            <person name="Kawashima T."/>
            <person name="Lemaire P."/>
            <person name="Martinez D."/>
            <person name="Meinertzhagen I.A."/>
            <person name="Necula S."/>
            <person name="Nonaka M."/>
            <person name="Putnam N."/>
            <person name="Rash S."/>
            <person name="Saiga H."/>
            <person name="Satake M."/>
            <person name="Terry A."/>
            <person name="Yamada L."/>
            <person name="Wang H.G."/>
            <person name="Awazu S."/>
            <person name="Azumi K."/>
            <person name="Boore J."/>
            <person name="Branno M."/>
            <person name="Chin-Bow S."/>
            <person name="DeSantis R."/>
            <person name="Doyle S."/>
            <person name="Francino P."/>
            <person name="Keys D.N."/>
            <person name="Haga S."/>
            <person name="Hayashi H."/>
            <person name="Hino K."/>
            <person name="Imai K.S."/>
            <person name="Inaba K."/>
            <person name="Kano S."/>
            <person name="Kobayashi K."/>
            <person name="Kobayashi M."/>
            <person name="Lee B.I."/>
            <person name="Makabe K.W."/>
            <person name="Manohar C."/>
            <person name="Matassi G."/>
            <person name="Medina M."/>
            <person name="Mochizuki Y."/>
            <person name="Mount S."/>
            <person name="Morishita T."/>
            <person name="Miura S."/>
            <person name="Nakayama A."/>
            <person name="Nishizaka S."/>
            <person name="Nomoto H."/>
            <person name="Ohta F."/>
            <person name="Oishi K."/>
            <person name="Rigoutsos I."/>
            <person name="Sano M."/>
            <person name="Sasaki A."/>
            <person name="Sasakura Y."/>
            <person name="Shoguchi E."/>
            <person name="Shin-i T."/>
            <person name="Spagnuolo A."/>
            <person name="Stainier D."/>
            <person name="Suzuki M.M."/>
            <person name="Tassy O."/>
            <person name="Takatori N."/>
            <person name="Tokuoka M."/>
            <person name="Yagi K."/>
            <person name="Yoshizaki F."/>
            <person name="Wada S."/>
            <person name="Zhang C."/>
            <person name="Hyatt P.D."/>
            <person name="Larimer F."/>
            <person name="Detter C."/>
            <person name="Doggett N."/>
            <person name="Glavina T."/>
            <person name="Hawkins T."/>
            <person name="Richardson P."/>
            <person name="Lucas S."/>
            <person name="Kohara Y."/>
            <person name="Levine M."/>
            <person name="Satoh N."/>
            <person name="Rokhsar D.S."/>
        </authorList>
    </citation>
    <scope>NUCLEOTIDE SEQUENCE [LARGE SCALE GENOMIC DNA]</scope>
</reference>
<dbReference type="InParanoid" id="H2XTS7"/>
<dbReference type="PANTHER" id="PTHR23080">
    <property type="entry name" value="THAP DOMAIN PROTEIN"/>
    <property type="match status" value="1"/>
</dbReference>
<reference evidence="2" key="3">
    <citation type="submission" date="2025-09" db="UniProtKB">
        <authorList>
            <consortium name="Ensembl"/>
        </authorList>
    </citation>
    <scope>IDENTIFICATION</scope>
</reference>
<dbReference type="Proteomes" id="UP000008144">
    <property type="component" value="Unassembled WGS sequence"/>
</dbReference>
<dbReference type="AlphaFoldDB" id="H2XTS7"/>
<proteinExistence type="predicted"/>
<feature type="domain" description="Transposase Helix-turn-helix" evidence="1">
    <location>
        <begin position="42"/>
        <end position="93"/>
    </location>
</feature>
<dbReference type="Ensembl" id="ENSCINT00000034060.1">
    <property type="protein sequence ID" value="ENSCINP00000033061.1"/>
    <property type="gene ID" value="ENSCING00000020785.1"/>
</dbReference>
<dbReference type="InterPro" id="IPR027805">
    <property type="entry name" value="Transposase_HTH_dom"/>
</dbReference>
<dbReference type="Pfam" id="PF13613">
    <property type="entry name" value="HTH_Tnp_4"/>
    <property type="match status" value="1"/>
</dbReference>
<protein>
    <recommendedName>
        <fullName evidence="1">Transposase Helix-turn-helix domain-containing protein</fullName>
    </recommendedName>
</protein>
<evidence type="ECO:0000313" key="2">
    <source>
        <dbReference type="Ensembl" id="ENSCINP00000033061.1"/>
    </source>
</evidence>
<sequence length="112" mass="13258">MEMLQHDSNAVQYYTGFDDFEHLFFFFQCLGQAANNLKYQSSLMSPQEQLFVTLMKLRQAQDNKAIAILYNISENTVSKIFRTWVNFMYFQLKEIDTWPSNDNVKEYLPGFA</sequence>
<dbReference type="PANTHER" id="PTHR23080:SF141">
    <property type="entry name" value="TRANSPOSASE HELIX-TURN-HELIX DOMAIN-CONTAINING PROTEIN"/>
    <property type="match status" value="1"/>
</dbReference>
<accession>H2XTS7</accession>
<evidence type="ECO:0000259" key="1">
    <source>
        <dbReference type="Pfam" id="PF13613"/>
    </source>
</evidence>
<reference evidence="2" key="2">
    <citation type="submission" date="2025-08" db="UniProtKB">
        <authorList>
            <consortium name="Ensembl"/>
        </authorList>
    </citation>
    <scope>IDENTIFICATION</scope>
</reference>
<keyword evidence="3" id="KW-1185">Reference proteome</keyword>
<evidence type="ECO:0000313" key="3">
    <source>
        <dbReference type="Proteomes" id="UP000008144"/>
    </source>
</evidence>
<dbReference type="HOGENOM" id="CLU_2144978_0_0_1"/>